<evidence type="ECO:0008006" key="5">
    <source>
        <dbReference type="Google" id="ProtNLM"/>
    </source>
</evidence>
<evidence type="ECO:0000313" key="3">
    <source>
        <dbReference type="EMBL" id="OGN07401.1"/>
    </source>
</evidence>
<comment type="caution">
    <text evidence="3">The sequence shown here is derived from an EMBL/GenBank/DDBJ whole genome shotgun (WGS) entry which is preliminary data.</text>
</comment>
<gene>
    <name evidence="3" type="ORF">A3B86_01480</name>
</gene>
<feature type="transmembrane region" description="Helical" evidence="2">
    <location>
        <begin position="382"/>
        <end position="404"/>
    </location>
</feature>
<evidence type="ECO:0000256" key="2">
    <source>
        <dbReference type="SAM" id="Phobius"/>
    </source>
</evidence>
<keyword evidence="2" id="KW-0472">Membrane</keyword>
<proteinExistence type="predicted"/>
<accession>A0A1F8F2P9</accession>
<dbReference type="AlphaFoldDB" id="A0A1F8F2P9"/>
<feature type="region of interest" description="Disordered" evidence="1">
    <location>
        <begin position="48"/>
        <end position="73"/>
    </location>
</feature>
<keyword evidence="2" id="KW-1133">Transmembrane helix</keyword>
<dbReference type="EMBL" id="MGJN01000007">
    <property type="protein sequence ID" value="OGN07401.1"/>
    <property type="molecule type" value="Genomic_DNA"/>
</dbReference>
<protein>
    <recommendedName>
        <fullName evidence="5">YtkA-like domain-containing protein</fullName>
    </recommendedName>
</protein>
<organism evidence="3 4">
    <name type="scientific">Candidatus Yanofskybacteria bacterium RIFCSPHIGHO2_02_FULL_38_22b</name>
    <dbReference type="NCBI Taxonomy" id="1802673"/>
    <lineage>
        <taxon>Bacteria</taxon>
        <taxon>Candidatus Yanofskyibacteriota</taxon>
    </lineage>
</organism>
<reference evidence="3 4" key="1">
    <citation type="journal article" date="2016" name="Nat. Commun.">
        <title>Thousands of microbial genomes shed light on interconnected biogeochemical processes in an aquifer system.</title>
        <authorList>
            <person name="Anantharaman K."/>
            <person name="Brown C.T."/>
            <person name="Hug L.A."/>
            <person name="Sharon I."/>
            <person name="Castelle C.J."/>
            <person name="Probst A.J."/>
            <person name="Thomas B.C."/>
            <person name="Singh A."/>
            <person name="Wilkins M.J."/>
            <person name="Karaoz U."/>
            <person name="Brodie E.L."/>
            <person name="Williams K.H."/>
            <person name="Hubbard S.S."/>
            <person name="Banfield J.F."/>
        </authorList>
    </citation>
    <scope>NUCLEOTIDE SEQUENCE [LARGE SCALE GENOMIC DNA]</scope>
</reference>
<sequence>MDDKLAQYKFRQWHFWWLVIFSFLLIITFVYYLPTRFLQQAVVPHDEQMPFDESQPHGHDASGNSIPIESGDGDHMIDEDMREHMDEMMEDHNDENVEHTPPLYQEEGNVKEGVSVNLNISPVPFRASIPLRLDFFVNQKPSNTPIPAKDLQIEHAKKMHVVGLRSDMNEFFHIHPEPATEEDAIFSINQTFNKPGMYKIWSSVLKDGAGYVFGHQPISIIGAGPVSEKKVFFDRNLTAGNYQVLLDTGGSIVKNREVILSFDIHTLTGQEVVVEDYLDAQMHLVLIKGDWSEFVHTHPSEADHGHSGNYELIETVSADEGHEQGTVNDEAVTFMVNFSTPGLYKGFAQFRPQGTNLPPDEAITAEFWVEVLEKSPSPISQWWGLLVVSAILIAGLSWLVTRYLKVKAEDIKINVK</sequence>
<feature type="transmembrane region" description="Helical" evidence="2">
    <location>
        <begin position="15"/>
        <end position="33"/>
    </location>
</feature>
<dbReference type="Proteomes" id="UP000176834">
    <property type="component" value="Unassembled WGS sequence"/>
</dbReference>
<evidence type="ECO:0000313" key="4">
    <source>
        <dbReference type="Proteomes" id="UP000176834"/>
    </source>
</evidence>
<feature type="compositionally biased region" description="Basic and acidic residues" evidence="1">
    <location>
        <begin position="48"/>
        <end position="60"/>
    </location>
</feature>
<name>A0A1F8F2P9_9BACT</name>
<evidence type="ECO:0000256" key="1">
    <source>
        <dbReference type="SAM" id="MobiDB-lite"/>
    </source>
</evidence>
<keyword evidence="2" id="KW-0812">Transmembrane</keyword>